<sequence length="154" mass="17085">MDGRVRLVIETGFNGGHSAAAFLAASPDVRVVSFDIERWDYVREAKTLIDELFPGRHTLIFGDSRWTVAEYWNANPTSKADIVFIDGGHHEDVPWSDATNLLNILRPGGLLVLDDIDYPDAGLAWKRLQEEGLVDSLGSCEAAEHPWAVARKPD</sequence>
<organism evidence="1 2">
    <name type="scientific">Coccomyxa viridis</name>
    <dbReference type="NCBI Taxonomy" id="1274662"/>
    <lineage>
        <taxon>Eukaryota</taxon>
        <taxon>Viridiplantae</taxon>
        <taxon>Chlorophyta</taxon>
        <taxon>core chlorophytes</taxon>
        <taxon>Trebouxiophyceae</taxon>
        <taxon>Trebouxiophyceae incertae sedis</taxon>
        <taxon>Coccomyxaceae</taxon>
        <taxon>Coccomyxa</taxon>
    </lineage>
</organism>
<proteinExistence type="predicted"/>
<accession>A0AAV1I3Q3</accession>
<comment type="caution">
    <text evidence="1">The sequence shown here is derived from an EMBL/GenBank/DDBJ whole genome shotgun (WGS) entry which is preliminary data.</text>
</comment>
<dbReference type="InterPro" id="IPR029063">
    <property type="entry name" value="SAM-dependent_MTases_sf"/>
</dbReference>
<gene>
    <name evidence="1" type="ORF">CVIRNUC_004636</name>
</gene>
<dbReference type="CDD" id="cd02440">
    <property type="entry name" value="AdoMet_MTases"/>
    <property type="match status" value="1"/>
</dbReference>
<dbReference type="SUPFAM" id="SSF53335">
    <property type="entry name" value="S-adenosyl-L-methionine-dependent methyltransferases"/>
    <property type="match status" value="1"/>
</dbReference>
<dbReference type="EMBL" id="CAUYUE010000005">
    <property type="protein sequence ID" value="CAK0778705.1"/>
    <property type="molecule type" value="Genomic_DNA"/>
</dbReference>
<keyword evidence="2" id="KW-1185">Reference proteome</keyword>
<reference evidence="1 2" key="1">
    <citation type="submission" date="2023-10" db="EMBL/GenBank/DDBJ databases">
        <authorList>
            <person name="Maclean D."/>
            <person name="Macfadyen A."/>
        </authorList>
    </citation>
    <scope>NUCLEOTIDE SEQUENCE [LARGE SCALE GENOMIC DNA]</scope>
</reference>
<dbReference type="Proteomes" id="UP001314263">
    <property type="component" value="Unassembled WGS sequence"/>
</dbReference>
<evidence type="ECO:0000313" key="2">
    <source>
        <dbReference type="Proteomes" id="UP001314263"/>
    </source>
</evidence>
<dbReference type="AlphaFoldDB" id="A0AAV1I3Q3"/>
<dbReference type="Pfam" id="PF13578">
    <property type="entry name" value="Methyltransf_24"/>
    <property type="match status" value="1"/>
</dbReference>
<evidence type="ECO:0000313" key="1">
    <source>
        <dbReference type="EMBL" id="CAK0778705.1"/>
    </source>
</evidence>
<protein>
    <submittedName>
        <fullName evidence="1">Uncharacterized protein</fullName>
    </submittedName>
</protein>
<dbReference type="Gene3D" id="3.40.50.150">
    <property type="entry name" value="Vaccinia Virus protein VP39"/>
    <property type="match status" value="1"/>
</dbReference>
<name>A0AAV1I3Q3_9CHLO</name>